<dbReference type="STRING" id="1382798.PK35_12470"/>
<accession>A0A0D7VYJ8</accession>
<dbReference type="InterPro" id="IPR019127">
    <property type="entry name" value="Exosortase"/>
</dbReference>
<comment type="caution">
    <text evidence="9">The sequence shown here is derived from an EMBL/GenBank/DDBJ whole genome shotgun (WGS) entry which is preliminary data.</text>
</comment>
<protein>
    <submittedName>
        <fullName evidence="9">Molecular chaperone GroEL</fullName>
    </submittedName>
</protein>
<reference evidence="9 10" key="1">
    <citation type="journal article" date="2015" name="Antonie Van Leeuwenhoek">
        <title>Tamlana nanhaiensis sp. nov., isolated from surface seawater collected from the South China Sea.</title>
        <authorList>
            <person name="Liu X."/>
            <person name="Lai Q."/>
            <person name="Du Y."/>
            <person name="Li G."/>
            <person name="Sun F."/>
            <person name="Shao Z."/>
        </authorList>
    </citation>
    <scope>NUCLEOTIDE SEQUENCE [LARGE SCALE GENOMIC DNA]</scope>
    <source>
        <strain evidence="9 10">FHC16</strain>
    </source>
</reference>
<evidence type="ECO:0000256" key="7">
    <source>
        <dbReference type="ARBA" id="ARBA00023136"/>
    </source>
</evidence>
<keyword evidence="3" id="KW-0645">Protease</keyword>
<gene>
    <name evidence="9" type="ORF">PK35_12470</name>
</gene>
<dbReference type="Proteomes" id="UP000032361">
    <property type="component" value="Unassembled WGS sequence"/>
</dbReference>
<organism evidence="9 10">
    <name type="scientific">Neotamlana nanhaiensis</name>
    <dbReference type="NCBI Taxonomy" id="1382798"/>
    <lineage>
        <taxon>Bacteria</taxon>
        <taxon>Pseudomonadati</taxon>
        <taxon>Bacteroidota</taxon>
        <taxon>Flavobacteriia</taxon>
        <taxon>Flavobacteriales</taxon>
        <taxon>Flavobacteriaceae</taxon>
        <taxon>Neotamlana</taxon>
    </lineage>
</organism>
<name>A0A0D7VYJ8_9FLAO</name>
<dbReference type="EMBL" id="JTDV01000011">
    <property type="protein sequence ID" value="KJD31955.1"/>
    <property type="molecule type" value="Genomic_DNA"/>
</dbReference>
<dbReference type="RefSeq" id="WP_044626894.1">
    <property type="nucleotide sequence ID" value="NZ_JTDV01000011.1"/>
</dbReference>
<dbReference type="InterPro" id="IPR026392">
    <property type="entry name" value="Exo/Archaeosortase_dom"/>
</dbReference>
<dbReference type="AlphaFoldDB" id="A0A0D7VYJ8"/>
<dbReference type="GO" id="GO:0006508">
    <property type="term" value="P:proteolysis"/>
    <property type="evidence" value="ECO:0007669"/>
    <property type="project" value="UniProtKB-KW"/>
</dbReference>
<keyword evidence="7 8" id="KW-0472">Membrane</keyword>
<evidence type="ECO:0000256" key="3">
    <source>
        <dbReference type="ARBA" id="ARBA00022670"/>
    </source>
</evidence>
<dbReference type="InterPro" id="IPR026323">
    <property type="entry name" value="Exosortase-related_prot_XrtF"/>
</dbReference>
<evidence type="ECO:0000256" key="6">
    <source>
        <dbReference type="ARBA" id="ARBA00022989"/>
    </source>
</evidence>
<keyword evidence="10" id="KW-1185">Reference proteome</keyword>
<dbReference type="NCBIfam" id="TIGR04128">
    <property type="entry name" value="exoso_Fjoh_1448"/>
    <property type="match status" value="1"/>
</dbReference>
<feature type="transmembrane region" description="Helical" evidence="8">
    <location>
        <begin position="115"/>
        <end position="142"/>
    </location>
</feature>
<evidence type="ECO:0000313" key="9">
    <source>
        <dbReference type="EMBL" id="KJD31955.1"/>
    </source>
</evidence>
<evidence type="ECO:0000256" key="8">
    <source>
        <dbReference type="SAM" id="Phobius"/>
    </source>
</evidence>
<keyword evidence="4 8" id="KW-0812">Transmembrane</keyword>
<feature type="transmembrane region" description="Helical" evidence="8">
    <location>
        <begin position="12"/>
        <end position="32"/>
    </location>
</feature>
<feature type="transmembrane region" description="Helical" evidence="8">
    <location>
        <begin position="84"/>
        <end position="108"/>
    </location>
</feature>
<sequence length="183" mass="21319">MKTLFLKYKGVVKFILTFLVVYTVLSFTYKFYLQYSDGSKFYPDYLTHLVAKQSEILLNDFGYKVFMQPHPNEPSMKLIFNGKYLARIVEGCNSVSVIILFVSFIVAFSGSLKSTIFYVVFGSVLIYIVNLLRIVVLSIGLYKYPEHDHVLHNVIFPAIIYGMLFLLWVIWVNQFSKFENKNE</sequence>
<feature type="transmembrane region" description="Helical" evidence="8">
    <location>
        <begin position="154"/>
        <end position="172"/>
    </location>
</feature>
<dbReference type="NCBIfam" id="TIGR04178">
    <property type="entry name" value="exo_archaeo"/>
    <property type="match status" value="1"/>
</dbReference>
<evidence type="ECO:0000256" key="4">
    <source>
        <dbReference type="ARBA" id="ARBA00022692"/>
    </source>
</evidence>
<dbReference type="Pfam" id="PF09721">
    <property type="entry name" value="Exosortase_EpsH"/>
    <property type="match status" value="1"/>
</dbReference>
<dbReference type="OrthoDB" id="678161at2"/>
<dbReference type="GO" id="GO:0005886">
    <property type="term" value="C:plasma membrane"/>
    <property type="evidence" value="ECO:0007669"/>
    <property type="project" value="UniProtKB-SubCell"/>
</dbReference>
<evidence type="ECO:0000256" key="1">
    <source>
        <dbReference type="ARBA" id="ARBA00004651"/>
    </source>
</evidence>
<comment type="subcellular location">
    <subcellularLocation>
        <location evidence="1">Cell membrane</location>
        <topology evidence="1">Multi-pass membrane protein</topology>
    </subcellularLocation>
</comment>
<evidence type="ECO:0000313" key="10">
    <source>
        <dbReference type="Proteomes" id="UP000032361"/>
    </source>
</evidence>
<evidence type="ECO:0000256" key="5">
    <source>
        <dbReference type="ARBA" id="ARBA00022801"/>
    </source>
</evidence>
<proteinExistence type="predicted"/>
<keyword evidence="5" id="KW-0378">Hydrolase</keyword>
<keyword evidence="6 8" id="KW-1133">Transmembrane helix</keyword>
<keyword evidence="2" id="KW-1003">Cell membrane</keyword>
<dbReference type="PATRIC" id="fig|1382798.3.peg.1051"/>
<evidence type="ECO:0000256" key="2">
    <source>
        <dbReference type="ARBA" id="ARBA00022475"/>
    </source>
</evidence>
<dbReference type="GO" id="GO:0008233">
    <property type="term" value="F:peptidase activity"/>
    <property type="evidence" value="ECO:0007669"/>
    <property type="project" value="UniProtKB-KW"/>
</dbReference>